<evidence type="ECO:0000256" key="2">
    <source>
        <dbReference type="SAM" id="SignalP"/>
    </source>
</evidence>
<evidence type="ECO:0000313" key="3">
    <source>
        <dbReference type="EMBL" id="KAK2611969.1"/>
    </source>
</evidence>
<evidence type="ECO:0000313" key="4">
    <source>
        <dbReference type="Proteomes" id="UP001251528"/>
    </source>
</evidence>
<reference evidence="3" key="1">
    <citation type="submission" date="2023-06" db="EMBL/GenBank/DDBJ databases">
        <title>Conoideocrella luteorostrata (Hypocreales: Clavicipitaceae), a potential biocontrol fungus for elongate hemlock scale in United States Christmas tree production areas.</title>
        <authorList>
            <person name="Barrett H."/>
            <person name="Lovett B."/>
            <person name="Macias A.M."/>
            <person name="Stajich J.E."/>
            <person name="Kasson M.T."/>
        </authorList>
    </citation>
    <scope>NUCLEOTIDE SEQUENCE</scope>
    <source>
        <strain evidence="3">ARSEF 14590</strain>
    </source>
</reference>
<accession>A0AAJ0G1M6</accession>
<keyword evidence="4" id="KW-1185">Reference proteome</keyword>
<dbReference type="SUPFAM" id="SSF55486">
    <property type="entry name" value="Metalloproteases ('zincins'), catalytic domain"/>
    <property type="match status" value="1"/>
</dbReference>
<dbReference type="Proteomes" id="UP001251528">
    <property type="component" value="Unassembled WGS sequence"/>
</dbReference>
<proteinExistence type="inferred from homology"/>
<dbReference type="GO" id="GO:0008237">
    <property type="term" value="F:metallopeptidase activity"/>
    <property type="evidence" value="ECO:0007669"/>
    <property type="project" value="InterPro"/>
</dbReference>
<sequence length="227" mass="25285">MHLRVLAIAATAPAILAPAAAVKSDHQVTDLDKAKKAFCGFEAPRVGPRRMEESLYPRLNPTEDLSVDVYVHVLARPEEKKHNESEFLLTRRDLERQMDVINKSFKPTNISFGLKEVDWIVTEQLTSYEDEKIYGLVRNEEFKSLRKGGKSALNLYFFNATDTVGGLTGRRSKPDEISGCFVSSNTVPGGANPRFNMGKTAVHEIGHWLGCHLHSDLGINCGSELEE</sequence>
<dbReference type="AlphaFoldDB" id="A0AAJ0G1M6"/>
<comment type="similarity">
    <text evidence="1">Belongs to the peptidase M43B family.</text>
</comment>
<dbReference type="InterPro" id="IPR024079">
    <property type="entry name" value="MetalloPept_cat_dom_sf"/>
</dbReference>
<comment type="caution">
    <text evidence="3">The sequence shown here is derived from an EMBL/GenBank/DDBJ whole genome shotgun (WGS) entry which is preliminary data.</text>
</comment>
<dbReference type="Gene3D" id="3.40.390.10">
    <property type="entry name" value="Collagenase (Catalytic Domain)"/>
    <property type="match status" value="1"/>
</dbReference>
<dbReference type="PANTHER" id="PTHR47466:SF1">
    <property type="entry name" value="METALLOPROTEASE MEP1 (AFU_ORTHOLOGUE AFUA_1G07730)-RELATED"/>
    <property type="match status" value="1"/>
</dbReference>
<keyword evidence="2" id="KW-0732">Signal</keyword>
<feature type="signal peptide" evidence="2">
    <location>
        <begin position="1"/>
        <end position="21"/>
    </location>
</feature>
<gene>
    <name evidence="3" type="ORF">QQS21_002075</name>
</gene>
<evidence type="ECO:0000256" key="1">
    <source>
        <dbReference type="ARBA" id="ARBA00008721"/>
    </source>
</evidence>
<dbReference type="EMBL" id="JASWJB010000023">
    <property type="protein sequence ID" value="KAK2611969.1"/>
    <property type="molecule type" value="Genomic_DNA"/>
</dbReference>
<name>A0AAJ0G1M6_9HYPO</name>
<dbReference type="PANTHER" id="PTHR47466">
    <property type="match status" value="1"/>
</dbReference>
<feature type="chain" id="PRO_5042542864" description="Metalloprotease" evidence="2">
    <location>
        <begin position="22"/>
        <end position="227"/>
    </location>
</feature>
<protein>
    <recommendedName>
        <fullName evidence="5">Metalloprotease</fullName>
    </recommendedName>
</protein>
<organism evidence="3 4">
    <name type="scientific">Conoideocrella luteorostrata</name>
    <dbReference type="NCBI Taxonomy" id="1105319"/>
    <lineage>
        <taxon>Eukaryota</taxon>
        <taxon>Fungi</taxon>
        <taxon>Dikarya</taxon>
        <taxon>Ascomycota</taxon>
        <taxon>Pezizomycotina</taxon>
        <taxon>Sordariomycetes</taxon>
        <taxon>Hypocreomycetidae</taxon>
        <taxon>Hypocreales</taxon>
        <taxon>Clavicipitaceae</taxon>
        <taxon>Conoideocrella</taxon>
    </lineage>
</organism>
<evidence type="ECO:0008006" key="5">
    <source>
        <dbReference type="Google" id="ProtNLM"/>
    </source>
</evidence>